<reference evidence="2" key="3">
    <citation type="submission" date="2021-08" db="EMBL/GenBank/DDBJ databases">
        <authorList>
            <person name="Tani A."/>
            <person name="Ola A."/>
            <person name="Ogura Y."/>
            <person name="Katsura K."/>
            <person name="Hayashi T."/>
        </authorList>
    </citation>
    <scope>NUCLEOTIDE SEQUENCE</scope>
    <source>
        <strain evidence="2">DSM 21893</strain>
    </source>
</reference>
<dbReference type="Pfam" id="PF25735">
    <property type="entry name" value="Phage_L5_gp82"/>
    <property type="match status" value="1"/>
</dbReference>
<proteinExistence type="predicted"/>
<dbReference type="InterPro" id="IPR058002">
    <property type="entry name" value="Gp82"/>
</dbReference>
<name>A0A679J7T0_9HYPH</name>
<sequence>MTDVYRNLTRGCWSVRERGRVVAHAQTVTLADAVMVVRPGSRARVIPTGNREVHAWIKGTLVPHAGVPARAVRFYYRPFLAGHFTDECGRPVVAAASIFFDEDGRAWHSETGTQAAAST</sequence>
<dbReference type="EMBL" id="BPQF01000029">
    <property type="protein sequence ID" value="GJD41867.1"/>
    <property type="molecule type" value="Genomic_DNA"/>
</dbReference>
<dbReference type="EMBL" id="LR743504">
    <property type="protein sequence ID" value="CAA2104569.1"/>
    <property type="molecule type" value="Genomic_DNA"/>
</dbReference>
<keyword evidence="3" id="KW-1185">Reference proteome</keyword>
<evidence type="ECO:0000313" key="2">
    <source>
        <dbReference type="EMBL" id="GJD41867.1"/>
    </source>
</evidence>
<gene>
    <name evidence="1" type="ORF">MBUL_02769</name>
    <name evidence="2" type="ORF">OICFNHDK_4351</name>
</gene>
<reference evidence="1" key="2">
    <citation type="submission" date="2019-12" db="EMBL/GenBank/DDBJ databases">
        <authorList>
            <person name="Cremers G."/>
        </authorList>
    </citation>
    <scope>NUCLEOTIDE SEQUENCE</scope>
    <source>
        <strain evidence="1">Mbul1</strain>
    </source>
</reference>
<accession>A0A679J7T0</accession>
<protein>
    <submittedName>
        <fullName evidence="1">Uncharacterized protein</fullName>
    </submittedName>
</protein>
<dbReference type="AlphaFoldDB" id="A0A679J7T0"/>
<evidence type="ECO:0000313" key="1">
    <source>
        <dbReference type="EMBL" id="CAA2104569.1"/>
    </source>
</evidence>
<reference evidence="2" key="1">
    <citation type="journal article" date="2016" name="Front. Microbiol.">
        <title>Genome Sequence of the Piezophilic, Mesophilic Sulfate-Reducing Bacterium Desulfovibrio indicus J2T.</title>
        <authorList>
            <person name="Cao J."/>
            <person name="Maignien L."/>
            <person name="Shao Z."/>
            <person name="Alain K."/>
            <person name="Jebbar M."/>
        </authorList>
    </citation>
    <scope>NUCLEOTIDE SEQUENCE</scope>
    <source>
        <strain evidence="2">DSM 21893</strain>
    </source>
</reference>
<organism evidence="1">
    <name type="scientific">Methylobacterium bullatum</name>
    <dbReference type="NCBI Taxonomy" id="570505"/>
    <lineage>
        <taxon>Bacteria</taxon>
        <taxon>Pseudomonadati</taxon>
        <taxon>Pseudomonadota</taxon>
        <taxon>Alphaproteobacteria</taxon>
        <taxon>Hyphomicrobiales</taxon>
        <taxon>Methylobacteriaceae</taxon>
        <taxon>Methylobacterium</taxon>
    </lineage>
</organism>
<dbReference type="Proteomes" id="UP001055307">
    <property type="component" value="Unassembled WGS sequence"/>
</dbReference>
<dbReference type="RefSeq" id="WP_051439878.1">
    <property type="nucleotide sequence ID" value="NZ_BPQF01000029.1"/>
</dbReference>
<evidence type="ECO:0000313" key="3">
    <source>
        <dbReference type="Proteomes" id="UP001055307"/>
    </source>
</evidence>